<gene>
    <name evidence="1" type="ORF">OO17_25885</name>
</gene>
<dbReference type="PATRIC" id="fig|1076.23.peg.1620"/>
<evidence type="ECO:0000313" key="1">
    <source>
        <dbReference type="EMBL" id="KIZ35299.1"/>
    </source>
</evidence>
<name>A0A0D7E360_RHOPL</name>
<dbReference type="Pfam" id="PF04891">
    <property type="entry name" value="NifQ"/>
    <property type="match status" value="1"/>
</dbReference>
<dbReference type="RefSeq" id="WP_044417307.1">
    <property type="nucleotide sequence ID" value="NZ_JXXE01000632.1"/>
</dbReference>
<proteinExistence type="predicted"/>
<sequence length="233" mass="25592">MIGAAQIDQAAIVASTLASRAPATACAVSPVRTAYRVLTGCDADDAQIDSDRAFDRHVLASILAVAATEPGSVVDRCGLGANDVAALMAGFFPHISVLFSVLASGEPAEDDEVAMLRDLLLAHRSTDNEVSRWLAAMVARRAMEPSHLWEDLGLRDRSELSRLLMRHFAPLARDNTKNMRWKRFFYRKLCEDDGMVMCSTPVCAHCNDFNECFGDESGESRMADRRRQLDLNG</sequence>
<reference evidence="1 2" key="1">
    <citation type="submission" date="2014-11" db="EMBL/GenBank/DDBJ databases">
        <title>Genomics and ecophysiology of heterotrophic nitrogen fixing bacteria isolated from estuarine surface water.</title>
        <authorList>
            <person name="Bentzon-Tilia M."/>
            <person name="Severin I."/>
            <person name="Hansen L.H."/>
            <person name="Riemann L."/>
        </authorList>
    </citation>
    <scope>NUCLEOTIDE SEQUENCE [LARGE SCALE GENOMIC DNA]</scope>
    <source>
        <strain evidence="1 2">BAL398</strain>
    </source>
</reference>
<accession>A0A0D7E360</accession>
<dbReference type="Proteomes" id="UP000032515">
    <property type="component" value="Unassembled WGS sequence"/>
</dbReference>
<protein>
    <submittedName>
        <fullName evidence="1">Nitrogen fixation protein NifQ</fullName>
    </submittedName>
</protein>
<dbReference type="InterPro" id="IPR006975">
    <property type="entry name" value="NifQ"/>
</dbReference>
<evidence type="ECO:0000313" key="2">
    <source>
        <dbReference type="Proteomes" id="UP000032515"/>
    </source>
</evidence>
<dbReference type="GO" id="GO:0009399">
    <property type="term" value="P:nitrogen fixation"/>
    <property type="evidence" value="ECO:0007669"/>
    <property type="project" value="InterPro"/>
</dbReference>
<comment type="caution">
    <text evidence="1">The sequence shown here is derived from an EMBL/GenBank/DDBJ whole genome shotgun (WGS) entry which is preliminary data.</text>
</comment>
<dbReference type="OrthoDB" id="192277at2"/>
<dbReference type="AlphaFoldDB" id="A0A0D7E360"/>
<organism evidence="1 2">
    <name type="scientific">Rhodopseudomonas palustris</name>
    <dbReference type="NCBI Taxonomy" id="1076"/>
    <lineage>
        <taxon>Bacteria</taxon>
        <taxon>Pseudomonadati</taxon>
        <taxon>Pseudomonadota</taxon>
        <taxon>Alphaproteobacteria</taxon>
        <taxon>Hyphomicrobiales</taxon>
        <taxon>Nitrobacteraceae</taxon>
        <taxon>Rhodopseudomonas</taxon>
    </lineage>
</organism>
<dbReference type="EMBL" id="JXXE01000632">
    <property type="protein sequence ID" value="KIZ35299.1"/>
    <property type="molecule type" value="Genomic_DNA"/>
</dbReference>
<dbReference type="GO" id="GO:0030151">
    <property type="term" value="F:molybdenum ion binding"/>
    <property type="evidence" value="ECO:0007669"/>
    <property type="project" value="InterPro"/>
</dbReference>